<evidence type="ECO:0000313" key="2">
    <source>
        <dbReference type="Proteomes" id="UP000198607"/>
    </source>
</evidence>
<name>A0A1G8FPC8_9RHOO</name>
<dbReference type="Proteomes" id="UP000198607">
    <property type="component" value="Unassembled WGS sequence"/>
</dbReference>
<evidence type="ECO:0008006" key="3">
    <source>
        <dbReference type="Google" id="ProtNLM"/>
    </source>
</evidence>
<accession>A0A1G8FPC8</accession>
<sequence length="194" mass="21856">MPLPPPTNERTRIHQRSMTFQGFRRTDDLWDIEGRLVDTKDQPFDIQGDLRMPGDAVHDISVRVTIDHRMNVLDVAVCADATPFPGTCAAQMPDYREVVGLNLFKGFVKEVKNRYGGTQGCTHVSELLMAMPTAAFQAFAGQVKHEDRVDGNQVPFHLDRCHALSLDSDVVQRSYPRWYRAQKDGQEGTLPVTS</sequence>
<dbReference type="OrthoDB" id="6862397at2"/>
<keyword evidence="2" id="KW-1185">Reference proteome</keyword>
<protein>
    <recommendedName>
        <fullName evidence="3">DUF2889 domain-containing protein</fullName>
    </recommendedName>
</protein>
<dbReference type="STRING" id="83767.SAMN05660652_02383"/>
<evidence type="ECO:0000313" key="1">
    <source>
        <dbReference type="EMBL" id="SDH83954.1"/>
    </source>
</evidence>
<reference evidence="1 2" key="1">
    <citation type="submission" date="2016-10" db="EMBL/GenBank/DDBJ databases">
        <authorList>
            <person name="de Groot N.N."/>
        </authorList>
    </citation>
    <scope>NUCLEOTIDE SEQUENCE [LARGE SCALE GENOMIC DNA]</scope>
    <source>
        <strain evidence="1 2">DSM 5885</strain>
    </source>
</reference>
<dbReference type="InterPro" id="IPR021312">
    <property type="entry name" value="DUF2889"/>
</dbReference>
<dbReference type="EMBL" id="FNCY01000009">
    <property type="protein sequence ID" value="SDH83954.1"/>
    <property type="molecule type" value="Genomic_DNA"/>
</dbReference>
<gene>
    <name evidence="1" type="ORF">SAMN05660652_02383</name>
</gene>
<organism evidence="1 2">
    <name type="scientific">Propionivibrio dicarboxylicus</name>
    <dbReference type="NCBI Taxonomy" id="83767"/>
    <lineage>
        <taxon>Bacteria</taxon>
        <taxon>Pseudomonadati</taxon>
        <taxon>Pseudomonadota</taxon>
        <taxon>Betaproteobacteria</taxon>
        <taxon>Rhodocyclales</taxon>
        <taxon>Rhodocyclaceae</taxon>
        <taxon>Propionivibrio</taxon>
    </lineage>
</organism>
<proteinExistence type="predicted"/>
<dbReference type="Pfam" id="PF11136">
    <property type="entry name" value="DUF2889"/>
    <property type="match status" value="1"/>
</dbReference>
<dbReference type="AlphaFoldDB" id="A0A1G8FPC8"/>